<evidence type="ECO:0000256" key="1">
    <source>
        <dbReference type="SAM" id="MobiDB-lite"/>
    </source>
</evidence>
<dbReference type="Proteomes" id="UP000294847">
    <property type="component" value="Chromosome 7"/>
</dbReference>
<dbReference type="InterPro" id="IPR056145">
    <property type="entry name" value="DUF7728"/>
</dbReference>
<evidence type="ECO:0000256" key="2">
    <source>
        <dbReference type="SAM" id="Phobius"/>
    </source>
</evidence>
<feature type="compositionally biased region" description="Basic and acidic residues" evidence="1">
    <location>
        <begin position="328"/>
        <end position="343"/>
    </location>
</feature>
<keyword evidence="2" id="KW-0812">Transmembrane</keyword>
<feature type="region of interest" description="Disordered" evidence="1">
    <location>
        <begin position="328"/>
        <end position="354"/>
    </location>
</feature>
<proteinExistence type="predicted"/>
<reference evidence="4 5" key="1">
    <citation type="journal article" date="2019" name="Mol. Biol. Evol.">
        <title>Blast fungal genomes show frequent chromosomal changes, gene gains and losses, and effector gene turnover.</title>
        <authorList>
            <person name="Gomez Luciano L.B."/>
            <person name="Jason Tsai I."/>
            <person name="Chuma I."/>
            <person name="Tosa Y."/>
            <person name="Chen Y.H."/>
            <person name="Li J.Y."/>
            <person name="Li M.Y."/>
            <person name="Jade Lu M.Y."/>
            <person name="Nakayashiki H."/>
            <person name="Li W.H."/>
        </authorList>
    </citation>
    <scope>NUCLEOTIDE SEQUENCE [LARGE SCALE GENOMIC DNA]</scope>
    <source>
        <strain evidence="4">MZ5-1-6</strain>
    </source>
</reference>
<feature type="transmembrane region" description="Helical" evidence="2">
    <location>
        <begin position="371"/>
        <end position="404"/>
    </location>
</feature>
<dbReference type="PANTHER" id="PTHR40622:SF1">
    <property type="match status" value="1"/>
</dbReference>
<keyword evidence="2" id="KW-0472">Membrane</keyword>
<dbReference type="AlphaFoldDB" id="A0A4P7NU55"/>
<gene>
    <name evidence="4" type="ORF">PoMZ_13026</name>
</gene>
<dbReference type="PANTHER" id="PTHR40622">
    <property type="match status" value="1"/>
</dbReference>
<evidence type="ECO:0000313" key="4">
    <source>
        <dbReference type="EMBL" id="QBZ66057.1"/>
    </source>
</evidence>
<evidence type="ECO:0000259" key="3">
    <source>
        <dbReference type="Pfam" id="PF24854"/>
    </source>
</evidence>
<dbReference type="EMBL" id="CP034210">
    <property type="protein sequence ID" value="QBZ66057.1"/>
    <property type="molecule type" value="Genomic_DNA"/>
</dbReference>
<accession>A0A4P7NU55</accession>
<protein>
    <recommendedName>
        <fullName evidence="3">DUF7728 domain-containing protein</fullName>
    </recommendedName>
</protein>
<dbReference type="Pfam" id="PF24854">
    <property type="entry name" value="DUF7728"/>
    <property type="match status" value="1"/>
</dbReference>
<feature type="domain" description="DUF7728" evidence="3">
    <location>
        <begin position="117"/>
        <end position="270"/>
    </location>
</feature>
<name>A0A4P7NU55_PYROR</name>
<evidence type="ECO:0000313" key="5">
    <source>
        <dbReference type="Proteomes" id="UP000294847"/>
    </source>
</evidence>
<sequence>MGREVAKNIWHITEPYWAFYVVTVTPIGDGPMKWLGVVRQASRLPVSHSHLWPLGRSTDYVDPLDLHNNIMKTSAVIAAAGLAAASEAILLPPGSYDLSSAEPTFKALPFAIGPDAEDQTVKLDCPGCPIVVAGDSALYRTRAGDSSHLELEFSIDHARSGDRLLLNGFEIYPESDPLGPMPLRAMVKPDTDDYETQHLPIDSQDLGFSLRVNPAMAMSLDGKNQLVAVDFQVIEIGNTFIQGLDSVHLKMLKKTDSGALMIAQVETGPSENPVPQSNKEPCRTLMCALMGSMDKIMNQVRPHRCNHPSHHHMGNFANMMGHIGKEAPHHAEQAEKAEPKPENKVNQGEGQIHHHPQRTWASLFKQLSYSIILPILIGIVAGISVSIIGMIIGTLIVGTWRVFVRGKSFFPSRRCCRRRAGSARKAAAHEASVVEEKAGLMTNMEDDTLPMYTDEEVKKDTA</sequence>
<keyword evidence="2" id="KW-1133">Transmembrane helix</keyword>
<organism evidence="4 5">
    <name type="scientific">Pyricularia oryzae</name>
    <name type="common">Rice blast fungus</name>
    <name type="synonym">Magnaporthe oryzae</name>
    <dbReference type="NCBI Taxonomy" id="318829"/>
    <lineage>
        <taxon>Eukaryota</taxon>
        <taxon>Fungi</taxon>
        <taxon>Dikarya</taxon>
        <taxon>Ascomycota</taxon>
        <taxon>Pezizomycotina</taxon>
        <taxon>Sordariomycetes</taxon>
        <taxon>Sordariomycetidae</taxon>
        <taxon>Magnaporthales</taxon>
        <taxon>Pyriculariaceae</taxon>
        <taxon>Pyricularia</taxon>
    </lineage>
</organism>